<sequence>MKIKMKTIRKIIYTQFRLYATLVIVVKYYRLIVDLEYLPNLSVIDNPLGRLPFILLTGVCVLLLVLVWRKYQELFQRSTVVFAIVALLGGILLIPAVDGSFYPAPPVVEADPVALDLSSFEPFSEDTKLASLEEPATLTIATDLPRLDGDPGLYPLYAAVAQALYDEESYSADVVTYSSKTEALQALISGEREIIFISGWIPREQEEEAWKAGVELSPAAVGQEFFVFLANAANPINNLTSQQIENIYSRKTTKWKTIGWEDGGDILAYQGTDESEGPGGLQILLRGYAPYQNPYYLPEDEWLEAGSLMKQLAADPNGLGYTRRFYAQTMYPNEQVKMLKIDGMYPSNEAMRRDNYSFDDAIIAVTKGEPTGNSKQLIDWMRSEEGQRLIEKSGYALGYGDYLE</sequence>
<evidence type="ECO:0000256" key="8">
    <source>
        <dbReference type="ARBA" id="ARBA00023288"/>
    </source>
</evidence>
<comment type="function">
    <text evidence="1">Part of the ABC transporter complex PstSACB involved in phosphate import.</text>
</comment>
<organism evidence="11 12">
    <name type="scientific">Candidatus Enterococcus moelleringii</name>
    <dbReference type="NCBI Taxonomy" id="2815325"/>
    <lineage>
        <taxon>Bacteria</taxon>
        <taxon>Bacillati</taxon>
        <taxon>Bacillota</taxon>
        <taxon>Bacilli</taxon>
        <taxon>Lactobacillales</taxon>
        <taxon>Enterococcaceae</taxon>
        <taxon>Enterococcus</taxon>
    </lineage>
</organism>
<dbReference type="RefSeq" id="WP_207675570.1">
    <property type="nucleotide sequence ID" value="NZ_JAFREM010000037.1"/>
</dbReference>
<protein>
    <submittedName>
        <fullName evidence="11">Substrate-binding domain-containing protein</fullName>
    </submittedName>
</protein>
<comment type="subcellular location">
    <subcellularLocation>
        <location evidence="2">Cell membrane</location>
        <topology evidence="2">Lipid-anchor</topology>
    </subcellularLocation>
</comment>
<keyword evidence="9" id="KW-0812">Transmembrane</keyword>
<evidence type="ECO:0000256" key="4">
    <source>
        <dbReference type="ARBA" id="ARBA00011529"/>
    </source>
</evidence>
<accession>A0ABS3LG17</accession>
<dbReference type="Pfam" id="PF12849">
    <property type="entry name" value="PBP_like_2"/>
    <property type="match status" value="1"/>
</dbReference>
<evidence type="ECO:0000256" key="2">
    <source>
        <dbReference type="ARBA" id="ARBA00004193"/>
    </source>
</evidence>
<keyword evidence="12" id="KW-1185">Reference proteome</keyword>
<keyword evidence="5" id="KW-0592">Phosphate transport</keyword>
<comment type="similarity">
    <text evidence="3">Belongs to the PstS family.</text>
</comment>
<keyword evidence="7" id="KW-0564">Palmitate</keyword>
<feature type="transmembrane region" description="Helical" evidence="9">
    <location>
        <begin position="51"/>
        <end position="68"/>
    </location>
</feature>
<dbReference type="Gene3D" id="3.40.190.10">
    <property type="entry name" value="Periplasmic binding protein-like II"/>
    <property type="match status" value="2"/>
</dbReference>
<dbReference type="InterPro" id="IPR024370">
    <property type="entry name" value="PBP_domain"/>
</dbReference>
<reference evidence="11 12" key="1">
    <citation type="submission" date="2021-03" db="EMBL/GenBank/DDBJ databases">
        <title>Enterococcal diversity collection.</title>
        <authorList>
            <person name="Gilmore M.S."/>
            <person name="Schwartzman J."/>
            <person name="Van Tyne D."/>
            <person name="Martin M."/>
            <person name="Earl A.M."/>
            <person name="Manson A.L."/>
            <person name="Straub T."/>
            <person name="Salamzade R."/>
            <person name="Saavedra J."/>
            <person name="Lebreton F."/>
            <person name="Prichula J."/>
            <person name="Schaufler K."/>
            <person name="Gaca A."/>
            <person name="Sgardioli B."/>
            <person name="Wagenaar J."/>
            <person name="Strong T."/>
        </authorList>
    </citation>
    <scope>NUCLEOTIDE SEQUENCE [LARGE SCALE GENOMIC DNA]</scope>
    <source>
        <strain evidence="11 12">669A</strain>
    </source>
</reference>
<evidence type="ECO:0000256" key="3">
    <source>
        <dbReference type="ARBA" id="ARBA00008725"/>
    </source>
</evidence>
<evidence type="ECO:0000256" key="5">
    <source>
        <dbReference type="ARBA" id="ARBA00022592"/>
    </source>
</evidence>
<dbReference type="PANTHER" id="PTHR30570:SF1">
    <property type="entry name" value="PHOSPHATE-BINDING PROTEIN PSTS"/>
    <property type="match status" value="1"/>
</dbReference>
<evidence type="ECO:0000313" key="12">
    <source>
        <dbReference type="Proteomes" id="UP000664601"/>
    </source>
</evidence>
<evidence type="ECO:0000256" key="6">
    <source>
        <dbReference type="ARBA" id="ARBA00022729"/>
    </source>
</evidence>
<dbReference type="PANTHER" id="PTHR30570">
    <property type="entry name" value="PERIPLASMIC PHOSPHATE BINDING COMPONENT OF PHOSPHATE ABC TRANSPORTER"/>
    <property type="match status" value="1"/>
</dbReference>
<dbReference type="InterPro" id="IPR050811">
    <property type="entry name" value="Phosphate_ABC_transporter"/>
</dbReference>
<dbReference type="Proteomes" id="UP000664601">
    <property type="component" value="Unassembled WGS sequence"/>
</dbReference>
<evidence type="ECO:0000256" key="9">
    <source>
        <dbReference type="SAM" id="Phobius"/>
    </source>
</evidence>
<evidence type="ECO:0000256" key="1">
    <source>
        <dbReference type="ARBA" id="ARBA00002841"/>
    </source>
</evidence>
<dbReference type="EMBL" id="JAFREM010000037">
    <property type="protein sequence ID" value="MBO1308578.1"/>
    <property type="molecule type" value="Genomic_DNA"/>
</dbReference>
<comment type="caution">
    <text evidence="11">The sequence shown here is derived from an EMBL/GenBank/DDBJ whole genome shotgun (WGS) entry which is preliminary data.</text>
</comment>
<evidence type="ECO:0000259" key="10">
    <source>
        <dbReference type="Pfam" id="PF12849"/>
    </source>
</evidence>
<name>A0ABS3LG17_9ENTE</name>
<keyword evidence="9" id="KW-1133">Transmembrane helix</keyword>
<keyword evidence="6" id="KW-0732">Signal</keyword>
<feature type="transmembrane region" description="Helical" evidence="9">
    <location>
        <begin position="80"/>
        <end position="97"/>
    </location>
</feature>
<feature type="transmembrane region" description="Helical" evidence="9">
    <location>
        <begin position="12"/>
        <end position="31"/>
    </location>
</feature>
<keyword evidence="9" id="KW-0472">Membrane</keyword>
<dbReference type="SUPFAM" id="SSF53850">
    <property type="entry name" value="Periplasmic binding protein-like II"/>
    <property type="match status" value="1"/>
</dbReference>
<keyword evidence="8" id="KW-0449">Lipoprotein</keyword>
<feature type="domain" description="PBP" evidence="10">
    <location>
        <begin position="148"/>
        <end position="275"/>
    </location>
</feature>
<proteinExistence type="inferred from homology"/>
<keyword evidence="5" id="KW-0813">Transport</keyword>
<evidence type="ECO:0000313" key="11">
    <source>
        <dbReference type="EMBL" id="MBO1308578.1"/>
    </source>
</evidence>
<gene>
    <name evidence="11" type="ORF">JZO70_20555</name>
</gene>
<comment type="subunit">
    <text evidence="4">The complex is composed of two ATP-binding proteins (PstB), two transmembrane proteins (PstC and PstA) and a solute-binding protein (PstS).</text>
</comment>
<evidence type="ECO:0000256" key="7">
    <source>
        <dbReference type="ARBA" id="ARBA00023139"/>
    </source>
</evidence>